<dbReference type="OMA" id="RCKRHEA"/>
<reference evidence="1" key="1">
    <citation type="submission" date="2015-04" db="UniProtKB">
        <authorList>
            <consortium name="EnsemblPlants"/>
        </authorList>
    </citation>
    <scope>IDENTIFICATION</scope>
</reference>
<dbReference type="eggNOG" id="ENOG502RZ6A">
    <property type="taxonomic scope" value="Eukaryota"/>
</dbReference>
<dbReference type="AlphaFoldDB" id="A0A0E0MAC5"/>
<dbReference type="SUPFAM" id="SSF50249">
    <property type="entry name" value="Nucleic acid-binding proteins"/>
    <property type="match status" value="1"/>
</dbReference>
<dbReference type="HOGENOM" id="CLU_065256_0_0_1"/>
<dbReference type="Gene3D" id="2.40.50.140">
    <property type="entry name" value="Nucleic acid-binding proteins"/>
    <property type="match status" value="1"/>
</dbReference>
<dbReference type="CDD" id="cd04476">
    <property type="entry name" value="RPA1_DBD_C"/>
    <property type="match status" value="1"/>
</dbReference>
<proteinExistence type="predicted"/>
<evidence type="ECO:0008006" key="3">
    <source>
        <dbReference type="Google" id="ProtNLM"/>
    </source>
</evidence>
<dbReference type="STRING" id="4537.A0A0E0MAC5"/>
<dbReference type="Gramene" id="OPUNC10G15810.1">
    <property type="protein sequence ID" value="OPUNC10G15810.1"/>
    <property type="gene ID" value="OPUNC10G15810"/>
</dbReference>
<name>A0A0E0MAC5_ORYPU</name>
<protein>
    <recommendedName>
        <fullName evidence="3">Replication factor A C-terminal domain-containing protein</fullName>
    </recommendedName>
</protein>
<keyword evidence="2" id="KW-1185">Reference proteome</keyword>
<accession>A0A0E0MAC5</accession>
<dbReference type="Proteomes" id="UP000026962">
    <property type="component" value="Chromosome 10"/>
</dbReference>
<evidence type="ECO:0000313" key="2">
    <source>
        <dbReference type="Proteomes" id="UP000026962"/>
    </source>
</evidence>
<organism evidence="1">
    <name type="scientific">Oryza punctata</name>
    <name type="common">Red rice</name>
    <dbReference type="NCBI Taxonomy" id="4537"/>
    <lineage>
        <taxon>Eukaryota</taxon>
        <taxon>Viridiplantae</taxon>
        <taxon>Streptophyta</taxon>
        <taxon>Embryophyta</taxon>
        <taxon>Tracheophyta</taxon>
        <taxon>Spermatophyta</taxon>
        <taxon>Magnoliopsida</taxon>
        <taxon>Liliopsida</taxon>
        <taxon>Poales</taxon>
        <taxon>Poaceae</taxon>
        <taxon>BOP clade</taxon>
        <taxon>Oryzoideae</taxon>
        <taxon>Oryzeae</taxon>
        <taxon>Oryzinae</taxon>
        <taxon>Oryza</taxon>
    </lineage>
</organism>
<dbReference type="InterPro" id="IPR012340">
    <property type="entry name" value="NA-bd_OB-fold"/>
</dbReference>
<dbReference type="EnsemblPlants" id="OPUNC10G15810.1">
    <property type="protein sequence ID" value="OPUNC10G15810.1"/>
    <property type="gene ID" value="OPUNC10G15810"/>
</dbReference>
<evidence type="ECO:0000313" key="1">
    <source>
        <dbReference type="EnsemblPlants" id="OPUNC10G15810.1"/>
    </source>
</evidence>
<reference evidence="1" key="2">
    <citation type="submission" date="2018-05" db="EMBL/GenBank/DDBJ databases">
        <title>OpunRS2 (Oryza punctata Reference Sequence Version 2).</title>
        <authorList>
            <person name="Zhang J."/>
            <person name="Kudrna D."/>
            <person name="Lee S."/>
            <person name="Talag J."/>
            <person name="Welchert J."/>
            <person name="Wing R.A."/>
        </authorList>
    </citation>
    <scope>NUCLEOTIDE SEQUENCE [LARGE SCALE GENOMIC DNA]</scope>
</reference>
<sequence>MAIVGCSNGTAAPAATWTPPYCTIVAADMSDFCYLSCPRCERALPDHADACAACTGRGGGPAPARVYRLRVSVATHDRVEPVVLFDRAARVLVGCPADELACFFAAHAGAARAAEEALEGEMCRVAMRAFAKGAAERFRAVSVVPLRDGFRPLIDTLRKLYCTADPIPATSPPPRLEWTIALDFDVTEEGLRNEFSSNSKVPAIALIADFTCFDLHKFKASGISVGCRINPPIMNSQLNTSCVWGCLELRAAQRCKRHEADKSHSDAPRTLCTVQHHLINRSIQHRRLCGALNLMIDPPVLLVNEDDVPTRNYVELHIHA</sequence>
<dbReference type="InterPro" id="IPR047192">
    <property type="entry name" value="Euk_RPA1_DBD_C"/>
</dbReference>